<sequence>MSEKIIMLACSAGMSTSMLVQKMQEAAKENGKDYEIFARSVAEIDHQFETNKPDVLMLGPQVAYMKADVQKKCDDAGVPMEVINMSDYGMMNGKNVLAEAERIMG</sequence>
<evidence type="ECO:0000256" key="6">
    <source>
        <dbReference type="ARBA" id="ARBA00022777"/>
    </source>
</evidence>
<keyword evidence="2" id="KW-0597">Phosphoprotein</keyword>
<dbReference type="Proteomes" id="UP001565236">
    <property type="component" value="Unassembled WGS sequence"/>
</dbReference>
<evidence type="ECO:0000256" key="2">
    <source>
        <dbReference type="ARBA" id="ARBA00022553"/>
    </source>
</evidence>
<evidence type="ECO:0000313" key="10">
    <source>
        <dbReference type="Proteomes" id="UP001565236"/>
    </source>
</evidence>
<reference evidence="9 10" key="1">
    <citation type="submission" date="2024-03" db="EMBL/GenBank/DDBJ databases">
        <title>Mouse gut bacterial collection (mGBC) of GemPharmatech.</title>
        <authorList>
            <person name="He Y."/>
            <person name="Dong L."/>
            <person name="Wu D."/>
            <person name="Gao X."/>
            <person name="Lin Z."/>
        </authorList>
    </citation>
    <scope>NUCLEOTIDE SEQUENCE [LARGE SCALE GENOMIC DNA]</scope>
    <source>
        <strain evidence="9 10">15-30</strain>
    </source>
</reference>
<organism evidence="9 10">
    <name type="scientific">Ligilactobacillus faecis</name>
    <dbReference type="NCBI Taxonomy" id="762833"/>
    <lineage>
        <taxon>Bacteria</taxon>
        <taxon>Bacillati</taxon>
        <taxon>Bacillota</taxon>
        <taxon>Bacilli</taxon>
        <taxon>Lactobacillales</taxon>
        <taxon>Lactobacillaceae</taxon>
        <taxon>Ligilactobacillus</taxon>
    </lineage>
</organism>
<dbReference type="Pfam" id="PF02302">
    <property type="entry name" value="PTS_IIB"/>
    <property type="match status" value="1"/>
</dbReference>
<evidence type="ECO:0000256" key="1">
    <source>
        <dbReference type="ARBA" id="ARBA00022448"/>
    </source>
</evidence>
<protein>
    <submittedName>
        <fullName evidence="9">PTS sugar transporter subunit IIB</fullName>
        <ecNumber evidence="9">2.7.1.-</ecNumber>
    </submittedName>
</protein>
<accession>A0ABV4DSN4</accession>
<evidence type="ECO:0000313" key="9">
    <source>
        <dbReference type="EMBL" id="MEY8662878.1"/>
    </source>
</evidence>
<proteinExistence type="predicted"/>
<dbReference type="SUPFAM" id="SSF52794">
    <property type="entry name" value="PTS system IIB component-like"/>
    <property type="match status" value="1"/>
</dbReference>
<keyword evidence="1" id="KW-0813">Transport</keyword>
<dbReference type="RefSeq" id="WP_280607083.1">
    <property type="nucleotide sequence ID" value="NZ_CP123639.1"/>
</dbReference>
<evidence type="ECO:0000256" key="4">
    <source>
        <dbReference type="ARBA" id="ARBA00022679"/>
    </source>
</evidence>
<keyword evidence="10" id="KW-1185">Reference proteome</keyword>
<name>A0ABV4DSN4_9LACO</name>
<keyword evidence="6" id="KW-0418">Kinase</keyword>
<keyword evidence="3 9" id="KW-0762">Sugar transport</keyword>
<evidence type="ECO:0000259" key="8">
    <source>
        <dbReference type="PROSITE" id="PS51100"/>
    </source>
</evidence>
<dbReference type="InterPro" id="IPR036095">
    <property type="entry name" value="PTS_EIIB-like_sf"/>
</dbReference>
<feature type="modified residue" description="Phosphocysteine; by EIIA" evidence="7">
    <location>
        <position position="10"/>
    </location>
</feature>
<dbReference type="InterPro" id="IPR051819">
    <property type="entry name" value="PTS_sugar-specific_EIIB"/>
</dbReference>
<dbReference type="PROSITE" id="PS51100">
    <property type="entry name" value="PTS_EIIB_TYPE_3"/>
    <property type="match status" value="1"/>
</dbReference>
<gene>
    <name evidence="9" type="ORF">AALT52_08255</name>
</gene>
<dbReference type="InterPro" id="IPR003501">
    <property type="entry name" value="PTS_EIIB_2/3"/>
</dbReference>
<dbReference type="Gene3D" id="3.40.50.2300">
    <property type="match status" value="1"/>
</dbReference>
<dbReference type="CDD" id="cd05564">
    <property type="entry name" value="PTS_IIB_chitobiose_lichenan"/>
    <property type="match status" value="1"/>
</dbReference>
<evidence type="ECO:0000256" key="5">
    <source>
        <dbReference type="ARBA" id="ARBA00022683"/>
    </source>
</evidence>
<dbReference type="EC" id="2.7.1.-" evidence="9"/>
<keyword evidence="5" id="KW-0598">Phosphotransferase system</keyword>
<feature type="domain" description="PTS EIIB type-3" evidence="8">
    <location>
        <begin position="3"/>
        <end position="105"/>
    </location>
</feature>
<keyword evidence="4 9" id="KW-0808">Transferase</keyword>
<evidence type="ECO:0000256" key="3">
    <source>
        <dbReference type="ARBA" id="ARBA00022597"/>
    </source>
</evidence>
<dbReference type="EMBL" id="JBCLUF010000032">
    <property type="protein sequence ID" value="MEY8662878.1"/>
    <property type="molecule type" value="Genomic_DNA"/>
</dbReference>
<comment type="caution">
    <text evidence="9">The sequence shown here is derived from an EMBL/GenBank/DDBJ whole genome shotgun (WGS) entry which is preliminary data.</text>
</comment>
<dbReference type="InterPro" id="IPR013012">
    <property type="entry name" value="PTS_EIIB_3"/>
</dbReference>
<dbReference type="PANTHER" id="PTHR34581">
    <property type="entry name" value="PTS SYSTEM N,N'-DIACETYLCHITOBIOSE-SPECIFIC EIIB COMPONENT"/>
    <property type="match status" value="1"/>
</dbReference>
<dbReference type="GO" id="GO:0016740">
    <property type="term" value="F:transferase activity"/>
    <property type="evidence" value="ECO:0007669"/>
    <property type="project" value="UniProtKB-KW"/>
</dbReference>
<dbReference type="PANTHER" id="PTHR34581:SF2">
    <property type="entry name" value="PTS SYSTEM N,N'-DIACETYLCHITOBIOSE-SPECIFIC EIIB COMPONENT"/>
    <property type="match status" value="1"/>
</dbReference>
<evidence type="ECO:0000256" key="7">
    <source>
        <dbReference type="PROSITE-ProRule" id="PRU00423"/>
    </source>
</evidence>